<dbReference type="PANTHER" id="PTHR42709">
    <property type="entry name" value="ALKALINE PHOSPHATASE LIKE PROTEIN"/>
    <property type="match status" value="1"/>
</dbReference>
<evidence type="ECO:0000259" key="7">
    <source>
        <dbReference type="Pfam" id="PF09335"/>
    </source>
</evidence>
<accession>A0A859CY62</accession>
<feature type="transmembrane region" description="Helical" evidence="6">
    <location>
        <begin position="191"/>
        <end position="209"/>
    </location>
</feature>
<dbReference type="PANTHER" id="PTHR42709:SF6">
    <property type="entry name" value="UNDECAPRENYL PHOSPHATE TRANSPORTER A"/>
    <property type="match status" value="1"/>
</dbReference>
<dbReference type="GO" id="GO:0005886">
    <property type="term" value="C:plasma membrane"/>
    <property type="evidence" value="ECO:0007669"/>
    <property type="project" value="UniProtKB-SubCell"/>
</dbReference>
<evidence type="ECO:0000256" key="1">
    <source>
        <dbReference type="ARBA" id="ARBA00004651"/>
    </source>
</evidence>
<evidence type="ECO:0000256" key="5">
    <source>
        <dbReference type="ARBA" id="ARBA00023136"/>
    </source>
</evidence>
<dbReference type="InterPro" id="IPR051311">
    <property type="entry name" value="DedA_domain"/>
</dbReference>
<organism evidence="8 9">
    <name type="scientific">Marinomonas primoryensis</name>
    <dbReference type="NCBI Taxonomy" id="178399"/>
    <lineage>
        <taxon>Bacteria</taxon>
        <taxon>Pseudomonadati</taxon>
        <taxon>Pseudomonadota</taxon>
        <taxon>Gammaproteobacteria</taxon>
        <taxon>Oceanospirillales</taxon>
        <taxon>Oceanospirillaceae</taxon>
        <taxon>Marinomonas</taxon>
    </lineage>
</organism>
<evidence type="ECO:0000256" key="4">
    <source>
        <dbReference type="ARBA" id="ARBA00022989"/>
    </source>
</evidence>
<keyword evidence="4 6" id="KW-1133">Transmembrane helix</keyword>
<name>A0A859CY62_9GAMM</name>
<feature type="transmembrane region" description="Helical" evidence="6">
    <location>
        <begin position="6"/>
        <end position="30"/>
    </location>
</feature>
<feature type="transmembrane region" description="Helical" evidence="6">
    <location>
        <begin position="81"/>
        <end position="100"/>
    </location>
</feature>
<dbReference type="Proteomes" id="UP000509371">
    <property type="component" value="Chromosome"/>
</dbReference>
<keyword evidence="5 6" id="KW-0472">Membrane</keyword>
<comment type="subcellular location">
    <subcellularLocation>
        <location evidence="1">Cell membrane</location>
        <topology evidence="1">Multi-pass membrane protein</topology>
    </subcellularLocation>
</comment>
<gene>
    <name evidence="8" type="ORF">MP3633_2405</name>
</gene>
<dbReference type="AlphaFoldDB" id="A0A859CY62"/>
<sequence>MTALIRVALILFTLFASTFLLLNLTGILTVELIEQWLTQAKELSPTYMGLFVISLLFLDLFVAVPTLTVAILAGYFLGHSYGFIAVLIGFSMAGIGGYCLSRWYGGKLLTVLIKDEQKRDEAITMFQKHGLVTILLSRAMPILPEVSACLAGMMKLRFRTFLSAWLVSTVPYAFIATYAGSISSIDNPKPAIFIAIGLSGLLWTCWFFYHRTHTRRPISKTAK</sequence>
<evidence type="ECO:0000313" key="9">
    <source>
        <dbReference type="Proteomes" id="UP000509371"/>
    </source>
</evidence>
<evidence type="ECO:0000256" key="3">
    <source>
        <dbReference type="ARBA" id="ARBA00022692"/>
    </source>
</evidence>
<feature type="transmembrane region" description="Helical" evidence="6">
    <location>
        <begin position="160"/>
        <end position="179"/>
    </location>
</feature>
<reference evidence="8 9" key="1">
    <citation type="submission" date="2020-06" db="EMBL/GenBank/DDBJ databases">
        <authorList>
            <person name="Voronona O.L."/>
            <person name="Aksenova E.I."/>
            <person name="Kunda M.S."/>
            <person name="Semenov A.N."/>
            <person name="Ryzhova N."/>
        </authorList>
    </citation>
    <scope>NUCLEOTIDE SEQUENCE [LARGE SCALE GENOMIC DNA]</scope>
    <source>
        <strain evidence="8 9">MPKMM3633</strain>
    </source>
</reference>
<dbReference type="InterPro" id="IPR032816">
    <property type="entry name" value="VTT_dom"/>
</dbReference>
<feature type="transmembrane region" description="Helical" evidence="6">
    <location>
        <begin position="50"/>
        <end position="75"/>
    </location>
</feature>
<dbReference type="EMBL" id="CP054301">
    <property type="protein sequence ID" value="QKK81132.1"/>
    <property type="molecule type" value="Genomic_DNA"/>
</dbReference>
<keyword evidence="2" id="KW-1003">Cell membrane</keyword>
<dbReference type="KEGG" id="mpri:MP3633_2405"/>
<evidence type="ECO:0000313" key="8">
    <source>
        <dbReference type="EMBL" id="QKK81132.1"/>
    </source>
</evidence>
<keyword evidence="3 6" id="KW-0812">Transmembrane</keyword>
<protein>
    <submittedName>
        <fullName evidence="8">Putative transmembrane protein</fullName>
    </submittedName>
</protein>
<feature type="domain" description="VTT" evidence="7">
    <location>
        <begin position="64"/>
        <end position="181"/>
    </location>
</feature>
<evidence type="ECO:0000256" key="2">
    <source>
        <dbReference type="ARBA" id="ARBA00022475"/>
    </source>
</evidence>
<dbReference type="Pfam" id="PF09335">
    <property type="entry name" value="VTT_dom"/>
    <property type="match status" value="1"/>
</dbReference>
<proteinExistence type="predicted"/>
<evidence type="ECO:0000256" key="6">
    <source>
        <dbReference type="SAM" id="Phobius"/>
    </source>
</evidence>
<dbReference type="RefSeq" id="WP_176335697.1">
    <property type="nucleotide sequence ID" value="NZ_BAAAEF010000014.1"/>
</dbReference>